<dbReference type="GO" id="GO:0040029">
    <property type="term" value="P:epigenetic regulation of gene expression"/>
    <property type="evidence" value="ECO:0007669"/>
    <property type="project" value="TreeGrafter"/>
</dbReference>
<dbReference type="GO" id="GO:0016787">
    <property type="term" value="F:hydrolase activity"/>
    <property type="evidence" value="ECO:0007669"/>
    <property type="project" value="UniProtKB-KW"/>
</dbReference>
<dbReference type="GO" id="GO:0004407">
    <property type="term" value="F:histone deacetylase activity"/>
    <property type="evidence" value="ECO:0007669"/>
    <property type="project" value="InterPro"/>
</dbReference>
<dbReference type="Gene3D" id="3.40.800.20">
    <property type="entry name" value="Histone deacetylase domain"/>
    <property type="match status" value="1"/>
</dbReference>
<sequence length="251" mass="27324">LSVHTEEYLNKLKEGKLSMMEILTMELPYSPEIFEASLLCVGGTIQACRNAIESGLGIHIGGGFHHAFPDHGEGFCVLNDIACGIRHLQGAKKIGKALIVDCDLHHGNGTAYTFKEDKSVFTFSIHQENNYPAIKPASDLDIGLADGTSDEEYLGKLKENIPEIISSFQPELILFVAGADPYERDQIGGLSLTMEGLKKRDELVIGWAKDSNIPLCIVLAGGYAFEVSDTVDIHCNTIGTAINVFSKKRAQ</sequence>
<evidence type="ECO:0000256" key="1">
    <source>
        <dbReference type="ARBA" id="ARBA00022801"/>
    </source>
</evidence>
<proteinExistence type="predicted"/>
<dbReference type="SUPFAM" id="SSF52768">
    <property type="entry name" value="Arginase/deacetylase"/>
    <property type="match status" value="1"/>
</dbReference>
<dbReference type="AlphaFoldDB" id="X1T2G6"/>
<comment type="caution">
    <text evidence="3">The sequence shown here is derived from an EMBL/GenBank/DDBJ whole genome shotgun (WGS) entry which is preliminary data.</text>
</comment>
<dbReference type="PANTHER" id="PTHR10625:SF19">
    <property type="entry name" value="HISTONE DEACETYLASE 12"/>
    <property type="match status" value="1"/>
</dbReference>
<dbReference type="InterPro" id="IPR037138">
    <property type="entry name" value="His_deacetylse_dom_sf"/>
</dbReference>
<dbReference type="Pfam" id="PF00850">
    <property type="entry name" value="Hist_deacetyl"/>
    <property type="match status" value="1"/>
</dbReference>
<dbReference type="InterPro" id="IPR000286">
    <property type="entry name" value="HDACs"/>
</dbReference>
<dbReference type="PANTHER" id="PTHR10625">
    <property type="entry name" value="HISTONE DEACETYLASE HDAC1-RELATED"/>
    <property type="match status" value="1"/>
</dbReference>
<name>X1T2G6_9ZZZZ</name>
<dbReference type="InterPro" id="IPR023801">
    <property type="entry name" value="His_deacetylse_dom"/>
</dbReference>
<reference evidence="3" key="1">
    <citation type="journal article" date="2014" name="Front. Microbiol.">
        <title>High frequency of phylogenetically diverse reductive dehalogenase-homologous genes in deep subseafloor sedimentary metagenomes.</title>
        <authorList>
            <person name="Kawai M."/>
            <person name="Futagami T."/>
            <person name="Toyoda A."/>
            <person name="Takaki Y."/>
            <person name="Nishi S."/>
            <person name="Hori S."/>
            <person name="Arai W."/>
            <person name="Tsubouchi T."/>
            <person name="Morono Y."/>
            <person name="Uchiyama I."/>
            <person name="Ito T."/>
            <person name="Fujiyama A."/>
            <person name="Inagaki F."/>
            <person name="Takami H."/>
        </authorList>
    </citation>
    <scope>NUCLEOTIDE SEQUENCE</scope>
    <source>
        <strain evidence="3">Expedition CK06-06</strain>
    </source>
</reference>
<organism evidence="3">
    <name type="scientific">marine sediment metagenome</name>
    <dbReference type="NCBI Taxonomy" id="412755"/>
    <lineage>
        <taxon>unclassified sequences</taxon>
        <taxon>metagenomes</taxon>
        <taxon>ecological metagenomes</taxon>
    </lineage>
</organism>
<accession>X1T2G6</accession>
<dbReference type="EMBL" id="BARW01010245">
    <property type="protein sequence ID" value="GAI74239.1"/>
    <property type="molecule type" value="Genomic_DNA"/>
</dbReference>
<keyword evidence="1" id="KW-0378">Hydrolase</keyword>
<gene>
    <name evidence="3" type="ORF">S12H4_20262</name>
</gene>
<dbReference type="CDD" id="cd09993">
    <property type="entry name" value="HDAC_classIV"/>
    <property type="match status" value="1"/>
</dbReference>
<dbReference type="InterPro" id="IPR044150">
    <property type="entry name" value="HDAC_classIV"/>
</dbReference>
<feature type="non-terminal residue" evidence="3">
    <location>
        <position position="1"/>
    </location>
</feature>
<dbReference type="InterPro" id="IPR023696">
    <property type="entry name" value="Ureohydrolase_dom_sf"/>
</dbReference>
<dbReference type="PRINTS" id="PR01270">
    <property type="entry name" value="HDASUPER"/>
</dbReference>
<protein>
    <recommendedName>
        <fullName evidence="2">Histone deacetylase domain-containing protein</fullName>
    </recommendedName>
</protein>
<evidence type="ECO:0000259" key="2">
    <source>
        <dbReference type="Pfam" id="PF00850"/>
    </source>
</evidence>
<evidence type="ECO:0000313" key="3">
    <source>
        <dbReference type="EMBL" id="GAI74239.1"/>
    </source>
</evidence>
<feature type="domain" description="Histone deacetylase" evidence="2">
    <location>
        <begin position="2"/>
        <end position="228"/>
    </location>
</feature>